<dbReference type="PANTHER" id="PTHR32024:SF1">
    <property type="entry name" value="KTR SYSTEM POTASSIUM UPTAKE PROTEIN B"/>
    <property type="match status" value="1"/>
</dbReference>
<dbReference type="InterPro" id="IPR004772">
    <property type="entry name" value="TrkH"/>
</dbReference>
<dbReference type="Proteomes" id="UP001595721">
    <property type="component" value="Unassembled WGS sequence"/>
</dbReference>
<keyword evidence="9 10" id="KW-0472">Membrane</keyword>
<reference evidence="12" key="1">
    <citation type="journal article" date="2019" name="Int. J. Syst. Evol. Microbiol.">
        <title>The Global Catalogue of Microorganisms (GCM) 10K type strain sequencing project: providing services to taxonomists for standard genome sequencing and annotation.</title>
        <authorList>
            <consortium name="The Broad Institute Genomics Platform"/>
            <consortium name="The Broad Institute Genome Sequencing Center for Infectious Disease"/>
            <person name="Wu L."/>
            <person name="Ma J."/>
        </authorList>
    </citation>
    <scope>NUCLEOTIDE SEQUENCE [LARGE SCALE GENOMIC DNA]</scope>
    <source>
        <strain evidence="12">KCTC 42899</strain>
    </source>
</reference>
<organism evidence="11 12">
    <name type="scientific">Paracoccus mangrovi</name>
    <dbReference type="NCBI Taxonomy" id="1715645"/>
    <lineage>
        <taxon>Bacteria</taxon>
        <taxon>Pseudomonadati</taxon>
        <taxon>Pseudomonadota</taxon>
        <taxon>Alphaproteobacteria</taxon>
        <taxon>Rhodobacterales</taxon>
        <taxon>Paracoccaceae</taxon>
        <taxon>Paracoccus</taxon>
    </lineage>
</organism>
<evidence type="ECO:0000256" key="3">
    <source>
        <dbReference type="ARBA" id="ARBA00022475"/>
    </source>
</evidence>
<keyword evidence="6" id="KW-0630">Potassium</keyword>
<dbReference type="RefSeq" id="WP_377743191.1">
    <property type="nucleotide sequence ID" value="NZ_JBHRXJ010000003.1"/>
</dbReference>
<accession>A0ABV7R2Y7</accession>
<sequence>MSSEQRAFRIQAAIRPFSRHLARVPPPLILALLYACAILIGAALLMLPVSQNIPLSWSDAIFTATSAVTVTGLVVFDVGSGLTLFGQTVLLFLIQLGGLGLMTFAVLILAALGLNVGLTGQMYLRDDLNQSSIYQLMMLVRTIFKVVLICELAGAALLAVPFTRAHGFWQGLWEALFHSVSAFNNAGFSTNSNGLISFATDPVVNVVIPLLFITGGIGYVVLHDVARSRRWHRWSLNTKIMLLGTAALILWSVTMFAVLEWHNPRTLGLYDSFAERIAVSWFQGVTPRTAGFNSVDVAAIHDSTAMMFISLMLIGGGPTSTAGGIKVTTFVVMILATTAFFRRQTELHAFGRSIGFDQILKVTALIAISAILVFVAIFLLAATHDGHFLDICFEVASAFGTVGLSRNYTDDLNGFGRAVIIAVMFLGRVGPLTLGFFLATRATPRVRYPKGVIYLG</sequence>
<feature type="transmembrane region" description="Helical" evidence="10">
    <location>
        <begin position="242"/>
        <end position="259"/>
    </location>
</feature>
<dbReference type="NCBIfam" id="TIGR00933">
    <property type="entry name" value="2a38"/>
    <property type="match status" value="1"/>
</dbReference>
<evidence type="ECO:0000256" key="8">
    <source>
        <dbReference type="ARBA" id="ARBA00023065"/>
    </source>
</evidence>
<evidence type="ECO:0000256" key="4">
    <source>
        <dbReference type="ARBA" id="ARBA00022538"/>
    </source>
</evidence>
<dbReference type="PANTHER" id="PTHR32024">
    <property type="entry name" value="TRK SYSTEM POTASSIUM UPTAKE PROTEIN TRKG-RELATED"/>
    <property type="match status" value="1"/>
</dbReference>
<proteinExistence type="predicted"/>
<comment type="subcellular location">
    <subcellularLocation>
        <location evidence="1">Cell membrane</location>
        <topology evidence="1">Multi-pass membrane protein</topology>
    </subcellularLocation>
</comment>
<feature type="transmembrane region" description="Helical" evidence="10">
    <location>
        <begin position="61"/>
        <end position="86"/>
    </location>
</feature>
<gene>
    <name evidence="11" type="ORF">ACFOMH_05695</name>
</gene>
<keyword evidence="8" id="KW-0406">Ion transport</keyword>
<evidence type="ECO:0000256" key="5">
    <source>
        <dbReference type="ARBA" id="ARBA00022692"/>
    </source>
</evidence>
<keyword evidence="7 10" id="KW-1133">Transmembrane helix</keyword>
<feature type="transmembrane region" description="Helical" evidence="10">
    <location>
        <begin position="321"/>
        <end position="341"/>
    </location>
</feature>
<feature type="transmembrane region" description="Helical" evidence="10">
    <location>
        <begin position="418"/>
        <end position="440"/>
    </location>
</feature>
<feature type="transmembrane region" description="Helical" evidence="10">
    <location>
        <begin position="28"/>
        <end position="49"/>
    </location>
</feature>
<name>A0ABV7R2Y7_9RHOB</name>
<dbReference type="InterPro" id="IPR003445">
    <property type="entry name" value="Cat_transpt"/>
</dbReference>
<evidence type="ECO:0000256" key="2">
    <source>
        <dbReference type="ARBA" id="ARBA00022448"/>
    </source>
</evidence>
<feature type="transmembrane region" description="Helical" evidence="10">
    <location>
        <begin position="362"/>
        <end position="381"/>
    </location>
</feature>
<evidence type="ECO:0000256" key="1">
    <source>
        <dbReference type="ARBA" id="ARBA00004651"/>
    </source>
</evidence>
<evidence type="ECO:0000256" key="6">
    <source>
        <dbReference type="ARBA" id="ARBA00022958"/>
    </source>
</evidence>
<keyword evidence="3" id="KW-1003">Cell membrane</keyword>
<dbReference type="Pfam" id="PF02386">
    <property type="entry name" value="TrkH"/>
    <property type="match status" value="1"/>
</dbReference>
<feature type="transmembrane region" description="Helical" evidence="10">
    <location>
        <begin position="203"/>
        <end position="222"/>
    </location>
</feature>
<protein>
    <submittedName>
        <fullName evidence="11">TrkH family potassium uptake protein</fullName>
    </submittedName>
</protein>
<evidence type="ECO:0000313" key="11">
    <source>
        <dbReference type="EMBL" id="MFC3527661.1"/>
    </source>
</evidence>
<dbReference type="EMBL" id="JBHRXJ010000003">
    <property type="protein sequence ID" value="MFC3527661.1"/>
    <property type="molecule type" value="Genomic_DNA"/>
</dbReference>
<keyword evidence="2" id="KW-0813">Transport</keyword>
<keyword evidence="5 10" id="KW-0812">Transmembrane</keyword>
<evidence type="ECO:0000313" key="12">
    <source>
        <dbReference type="Proteomes" id="UP001595721"/>
    </source>
</evidence>
<comment type="caution">
    <text evidence="11">The sequence shown here is derived from an EMBL/GenBank/DDBJ whole genome shotgun (WGS) entry which is preliminary data.</text>
</comment>
<evidence type="ECO:0000256" key="10">
    <source>
        <dbReference type="SAM" id="Phobius"/>
    </source>
</evidence>
<keyword evidence="12" id="KW-1185">Reference proteome</keyword>
<evidence type="ECO:0000256" key="7">
    <source>
        <dbReference type="ARBA" id="ARBA00022989"/>
    </source>
</evidence>
<evidence type="ECO:0000256" key="9">
    <source>
        <dbReference type="ARBA" id="ARBA00023136"/>
    </source>
</evidence>
<feature type="transmembrane region" description="Helical" evidence="10">
    <location>
        <begin position="139"/>
        <end position="162"/>
    </location>
</feature>
<keyword evidence="4" id="KW-0633">Potassium transport</keyword>
<feature type="transmembrane region" description="Helical" evidence="10">
    <location>
        <begin position="92"/>
        <end position="118"/>
    </location>
</feature>